<evidence type="ECO:0000259" key="3">
    <source>
        <dbReference type="PROSITE" id="PS50213"/>
    </source>
</evidence>
<organism evidence="4 5">
    <name type="scientific">Elysia chlorotica</name>
    <name type="common">Eastern emerald elysia</name>
    <name type="synonym">Sea slug</name>
    <dbReference type="NCBI Taxonomy" id="188477"/>
    <lineage>
        <taxon>Eukaryota</taxon>
        <taxon>Metazoa</taxon>
        <taxon>Spiralia</taxon>
        <taxon>Lophotrochozoa</taxon>
        <taxon>Mollusca</taxon>
        <taxon>Gastropoda</taxon>
        <taxon>Heterobranchia</taxon>
        <taxon>Euthyneura</taxon>
        <taxon>Panpulmonata</taxon>
        <taxon>Sacoglossa</taxon>
        <taxon>Placobranchoidea</taxon>
        <taxon>Plakobranchidae</taxon>
        <taxon>Elysia</taxon>
    </lineage>
</organism>
<evidence type="ECO:0000256" key="2">
    <source>
        <dbReference type="SAM" id="Phobius"/>
    </source>
</evidence>
<evidence type="ECO:0000313" key="5">
    <source>
        <dbReference type="Proteomes" id="UP000271974"/>
    </source>
</evidence>
<dbReference type="STRING" id="188477.A0A433SMY3"/>
<feature type="compositionally biased region" description="Polar residues" evidence="1">
    <location>
        <begin position="118"/>
        <end position="127"/>
    </location>
</feature>
<feature type="transmembrane region" description="Helical" evidence="2">
    <location>
        <begin position="137"/>
        <end position="159"/>
    </location>
</feature>
<keyword evidence="2" id="KW-0812">Transmembrane</keyword>
<feature type="region of interest" description="Disordered" evidence="1">
    <location>
        <begin position="108"/>
        <end position="127"/>
    </location>
</feature>
<reference evidence="4 5" key="1">
    <citation type="submission" date="2019-01" db="EMBL/GenBank/DDBJ databases">
        <title>A draft genome assembly of the solar-powered sea slug Elysia chlorotica.</title>
        <authorList>
            <person name="Cai H."/>
            <person name="Li Q."/>
            <person name="Fang X."/>
            <person name="Li J."/>
            <person name="Curtis N.E."/>
            <person name="Altenburger A."/>
            <person name="Shibata T."/>
            <person name="Feng M."/>
            <person name="Maeda T."/>
            <person name="Schwartz J.A."/>
            <person name="Shigenobu S."/>
            <person name="Lundholm N."/>
            <person name="Nishiyama T."/>
            <person name="Yang H."/>
            <person name="Hasebe M."/>
            <person name="Li S."/>
            <person name="Pierce S.K."/>
            <person name="Wang J."/>
        </authorList>
    </citation>
    <scope>NUCLEOTIDE SEQUENCE [LARGE SCALE GENOMIC DNA]</scope>
    <source>
        <strain evidence="4">EC2010</strain>
        <tissue evidence="4">Whole organism of an adult</tissue>
    </source>
</reference>
<dbReference type="AlphaFoldDB" id="A0A433SMY3"/>
<dbReference type="EMBL" id="RQTK01001386">
    <property type="protein sequence ID" value="RUS70536.1"/>
    <property type="molecule type" value="Genomic_DNA"/>
</dbReference>
<keyword evidence="2" id="KW-0472">Membrane</keyword>
<dbReference type="OrthoDB" id="7700931at2759"/>
<gene>
    <name evidence="4" type="ORF">EGW08_021702</name>
</gene>
<name>A0A433SMY3_ELYCH</name>
<dbReference type="PROSITE" id="PS50213">
    <property type="entry name" value="FAS1"/>
    <property type="match status" value="1"/>
</dbReference>
<keyword evidence="2" id="KW-1133">Transmembrane helix</keyword>
<dbReference type="Pfam" id="PF02469">
    <property type="entry name" value="Fasciclin"/>
    <property type="match status" value="1"/>
</dbReference>
<feature type="domain" description="FAS1" evidence="3">
    <location>
        <begin position="1"/>
        <end position="98"/>
    </location>
</feature>
<dbReference type="SUPFAM" id="SSF82153">
    <property type="entry name" value="FAS1 domain"/>
    <property type="match status" value="1"/>
</dbReference>
<accession>A0A433SMY3</accession>
<dbReference type="InterPro" id="IPR000782">
    <property type="entry name" value="FAS1_domain"/>
</dbReference>
<protein>
    <recommendedName>
        <fullName evidence="3">FAS1 domain-containing protein</fullName>
    </recommendedName>
</protein>
<dbReference type="InterPro" id="IPR036378">
    <property type="entry name" value="FAS1_dom_sf"/>
</dbReference>
<proteinExistence type="predicted"/>
<sequence length="162" mass="18061">MPDDYALDFVTSTNLKEMHSLPPLEKQKIFWRHAVNGSTLYYEDLQNELTVGELLPNGVSLDCHDDNVFVRYKTIRSQVKQSNLITSNGVIHVLAKFLYDFRAVKDPSDPTAAPRVTPATNRPGTPSTIVGGLQGGVALRAPLMLVGVVYSFVLVLGWYQRR</sequence>
<keyword evidence="5" id="KW-1185">Reference proteome</keyword>
<comment type="caution">
    <text evidence="4">The sequence shown here is derived from an EMBL/GenBank/DDBJ whole genome shotgun (WGS) entry which is preliminary data.</text>
</comment>
<evidence type="ECO:0000313" key="4">
    <source>
        <dbReference type="EMBL" id="RUS70536.1"/>
    </source>
</evidence>
<dbReference type="Gene3D" id="2.30.180.10">
    <property type="entry name" value="FAS1 domain"/>
    <property type="match status" value="1"/>
</dbReference>
<evidence type="ECO:0000256" key="1">
    <source>
        <dbReference type="SAM" id="MobiDB-lite"/>
    </source>
</evidence>
<dbReference type="Proteomes" id="UP000271974">
    <property type="component" value="Unassembled WGS sequence"/>
</dbReference>